<evidence type="ECO:0000313" key="4">
    <source>
        <dbReference type="EMBL" id="SDK96922.1"/>
    </source>
</evidence>
<proteinExistence type="predicted"/>
<evidence type="ECO:0000313" key="5">
    <source>
        <dbReference type="Proteomes" id="UP000198510"/>
    </source>
</evidence>
<organism evidence="4 5">
    <name type="scientific">Catalinimonas alkaloidigena</name>
    <dbReference type="NCBI Taxonomy" id="1075417"/>
    <lineage>
        <taxon>Bacteria</taxon>
        <taxon>Pseudomonadati</taxon>
        <taxon>Bacteroidota</taxon>
        <taxon>Cytophagia</taxon>
        <taxon>Cytophagales</taxon>
        <taxon>Catalimonadaceae</taxon>
        <taxon>Catalinimonas</taxon>
    </lineage>
</organism>
<keyword evidence="1" id="KW-0732">Signal</keyword>
<dbReference type="InterPro" id="IPR032812">
    <property type="entry name" value="SbsA_Ig"/>
</dbReference>
<dbReference type="Gene3D" id="2.60.40.1220">
    <property type="match status" value="1"/>
</dbReference>
<dbReference type="EMBL" id="FNFO01000004">
    <property type="protein sequence ID" value="SDK96922.1"/>
    <property type="molecule type" value="Genomic_DNA"/>
</dbReference>
<evidence type="ECO:0000259" key="3">
    <source>
        <dbReference type="Pfam" id="PF13205"/>
    </source>
</evidence>
<dbReference type="Proteomes" id="UP000198510">
    <property type="component" value="Unassembled WGS sequence"/>
</dbReference>
<dbReference type="Pfam" id="PF13205">
    <property type="entry name" value="Big_5"/>
    <property type="match status" value="1"/>
</dbReference>
<name>A0A1G9G8K5_9BACT</name>
<dbReference type="GO" id="GO:0030246">
    <property type="term" value="F:carbohydrate binding"/>
    <property type="evidence" value="ECO:0007669"/>
    <property type="project" value="UniProtKB-KW"/>
</dbReference>
<dbReference type="AlphaFoldDB" id="A0A1G9G8K5"/>
<accession>A0A1G9G8K5</accession>
<feature type="domain" description="SbsA Ig-like" evidence="3">
    <location>
        <begin position="51"/>
        <end position="139"/>
    </location>
</feature>
<dbReference type="Pfam" id="PF13385">
    <property type="entry name" value="Laminin_G_3"/>
    <property type="match status" value="1"/>
</dbReference>
<reference evidence="4 5" key="1">
    <citation type="submission" date="2016-10" db="EMBL/GenBank/DDBJ databases">
        <authorList>
            <person name="de Groot N.N."/>
        </authorList>
    </citation>
    <scope>NUCLEOTIDE SEQUENCE [LARGE SCALE GENOMIC DNA]</scope>
    <source>
        <strain evidence="4 5">DSM 25186</strain>
    </source>
</reference>
<dbReference type="RefSeq" id="WP_176955992.1">
    <property type="nucleotide sequence ID" value="NZ_FNFO01000004.1"/>
</dbReference>
<feature type="region of interest" description="Disordered" evidence="2">
    <location>
        <begin position="273"/>
        <end position="302"/>
    </location>
</feature>
<dbReference type="SUPFAM" id="SSF49899">
    <property type="entry name" value="Concanavalin A-like lectins/glucanases"/>
    <property type="match status" value="1"/>
</dbReference>
<gene>
    <name evidence="4" type="ORF">SAMN05421823_10420</name>
</gene>
<keyword evidence="4" id="KW-0430">Lectin</keyword>
<evidence type="ECO:0000256" key="1">
    <source>
        <dbReference type="ARBA" id="ARBA00022729"/>
    </source>
</evidence>
<dbReference type="InterPro" id="IPR014755">
    <property type="entry name" value="Cu-Rt/internalin_Ig-like"/>
</dbReference>
<keyword evidence="5" id="KW-1185">Reference proteome</keyword>
<dbReference type="GO" id="GO:0004553">
    <property type="term" value="F:hydrolase activity, hydrolyzing O-glycosyl compounds"/>
    <property type="evidence" value="ECO:0007669"/>
    <property type="project" value="UniProtKB-ARBA"/>
</dbReference>
<dbReference type="STRING" id="1075417.SAMN05421823_10420"/>
<protein>
    <submittedName>
        <fullName evidence="4">Concanavalin A-like lectin/glucanases superfamily protein</fullName>
    </submittedName>
</protein>
<dbReference type="InterPro" id="IPR013320">
    <property type="entry name" value="ConA-like_dom_sf"/>
</dbReference>
<dbReference type="Gene3D" id="2.60.120.200">
    <property type="match status" value="1"/>
</dbReference>
<evidence type="ECO:0000256" key="2">
    <source>
        <dbReference type="SAM" id="MobiDB-lite"/>
    </source>
</evidence>
<dbReference type="GO" id="GO:0005975">
    <property type="term" value="P:carbohydrate metabolic process"/>
    <property type="evidence" value="ECO:0007669"/>
    <property type="project" value="UniProtKB-ARBA"/>
</dbReference>
<sequence length="424" mass="45334">MNHLHWISTRLLAFALLAVVLVSCKKDDEPTAFTLSSLMAGDADLNAATSPSDVAPDADIVATFSTNVDPATVDSTNITLTRNYDNASVPLTITPSGSTITISPTEELGTGTQYALKLGAGLMSTDGLALTEVTRSFTTEGTFAPSGVVAHWTFEGNANDEMGSYNASDAVAITYTDSRNAAAGQAATFDGDASIIEVPNGDQLMNTEDFTLSMWVKTNSDGHVDASGNPAGHFVIGLGAFYGFQMEIPSSYGSIQLPVQYLYGDGTTGTGGNLSFNGEGKTKDNGGWQGTEVSKDLSGSGGVSSLVKDKWAHIVYTYTQAEKTRRLYINGQLMQQDNFNLWPDDAKERTVQGLKYGGSEPDVEPVLAFGFIQSRGGTLWDAEPWGGYDIPTSNHFKGQMDDVRIFHTPLTAQEIELMYNSEKP</sequence>